<dbReference type="InterPro" id="IPR044150">
    <property type="entry name" value="HDAC_classIV"/>
</dbReference>
<dbReference type="InterPro" id="IPR037138">
    <property type="entry name" value="His_deacetylse_dom_sf"/>
</dbReference>
<accession>A0A3A1WRT8</accession>
<protein>
    <submittedName>
        <fullName evidence="4">Histone deacetylase</fullName>
    </submittedName>
</protein>
<gene>
    <name evidence="4" type="ORF">D3218_00455</name>
</gene>
<evidence type="ECO:0000256" key="1">
    <source>
        <dbReference type="ARBA" id="ARBA00005947"/>
    </source>
</evidence>
<dbReference type="InterPro" id="IPR023801">
    <property type="entry name" value="His_deacetylse_dom"/>
</dbReference>
<dbReference type="InterPro" id="IPR000286">
    <property type="entry name" value="HDACs"/>
</dbReference>
<dbReference type="OrthoDB" id="9808367at2"/>
<proteinExistence type="inferred from homology"/>
<dbReference type="PRINTS" id="PR01270">
    <property type="entry name" value="HDASUPER"/>
</dbReference>
<dbReference type="GO" id="GO:0004407">
    <property type="term" value="F:histone deacetylase activity"/>
    <property type="evidence" value="ECO:0007669"/>
    <property type="project" value="InterPro"/>
</dbReference>
<sequence length="299" mass="32124">MALAIVHHPAFDALFDEAHRFPMSKFTRLAEILVEDGLAPNGFFQPIAAPEGWLELAHDAAYVEAVLAQRVDRATEKAIGFAVDERVARRSRCATGGTVLAARLALERGLACNTAGGSHHAAREGGAGFSVFNDVAVAASVLVADGEVGRVLVFDCDVHQGDGTARIFANDHAVFTLSIHGERNYPHPKAASDIDLGLPDGTGDEAYLAVLPDLLRTAFERARPEIVFYNAGVDPHAEDRLGRLSLSDAGLAERDRRVIGFFRERDVPVAGVIGGGYSRDIEALSRRHTILHRVAGEFA</sequence>
<evidence type="ECO:0000313" key="5">
    <source>
        <dbReference type="Proteomes" id="UP000265750"/>
    </source>
</evidence>
<dbReference type="SUPFAM" id="SSF52768">
    <property type="entry name" value="Arginase/deacetylase"/>
    <property type="match status" value="1"/>
</dbReference>
<dbReference type="CDD" id="cd09993">
    <property type="entry name" value="HDAC_classIV"/>
    <property type="match status" value="1"/>
</dbReference>
<evidence type="ECO:0000256" key="2">
    <source>
        <dbReference type="ARBA" id="ARBA00022801"/>
    </source>
</evidence>
<dbReference type="Proteomes" id="UP000265750">
    <property type="component" value="Unassembled WGS sequence"/>
</dbReference>
<keyword evidence="2" id="KW-0378">Hydrolase</keyword>
<dbReference type="RefSeq" id="WP_119537939.1">
    <property type="nucleotide sequence ID" value="NZ_QYRN01000001.1"/>
</dbReference>
<dbReference type="Gene3D" id="3.40.800.20">
    <property type="entry name" value="Histone deacetylase domain"/>
    <property type="match status" value="1"/>
</dbReference>
<dbReference type="PANTHER" id="PTHR10625:SF19">
    <property type="entry name" value="HISTONE DEACETYLASE 12"/>
    <property type="match status" value="1"/>
</dbReference>
<dbReference type="GO" id="GO:0040029">
    <property type="term" value="P:epigenetic regulation of gene expression"/>
    <property type="evidence" value="ECO:0007669"/>
    <property type="project" value="TreeGrafter"/>
</dbReference>
<feature type="domain" description="Histone deacetylase" evidence="3">
    <location>
        <begin position="19"/>
        <end position="283"/>
    </location>
</feature>
<organism evidence="4 5">
    <name type="scientific">Aureimonas flava</name>
    <dbReference type="NCBI Taxonomy" id="2320271"/>
    <lineage>
        <taxon>Bacteria</taxon>
        <taxon>Pseudomonadati</taxon>
        <taxon>Pseudomonadota</taxon>
        <taxon>Alphaproteobacteria</taxon>
        <taxon>Hyphomicrobiales</taxon>
        <taxon>Aurantimonadaceae</taxon>
        <taxon>Aureimonas</taxon>
    </lineage>
</organism>
<dbReference type="PANTHER" id="PTHR10625">
    <property type="entry name" value="HISTONE DEACETYLASE HDAC1-RELATED"/>
    <property type="match status" value="1"/>
</dbReference>
<dbReference type="GO" id="GO:0016787">
    <property type="term" value="F:hydrolase activity"/>
    <property type="evidence" value="ECO:0007669"/>
    <property type="project" value="UniProtKB-KW"/>
</dbReference>
<dbReference type="AlphaFoldDB" id="A0A3A1WRT8"/>
<keyword evidence="5" id="KW-1185">Reference proteome</keyword>
<dbReference type="InterPro" id="IPR023696">
    <property type="entry name" value="Ureohydrolase_dom_sf"/>
</dbReference>
<evidence type="ECO:0000313" key="4">
    <source>
        <dbReference type="EMBL" id="RIY03281.1"/>
    </source>
</evidence>
<dbReference type="EMBL" id="QYRN01000001">
    <property type="protein sequence ID" value="RIY03281.1"/>
    <property type="molecule type" value="Genomic_DNA"/>
</dbReference>
<dbReference type="Pfam" id="PF00850">
    <property type="entry name" value="Hist_deacetyl"/>
    <property type="match status" value="1"/>
</dbReference>
<comment type="similarity">
    <text evidence="1">Belongs to the histone deacetylase family.</text>
</comment>
<comment type="caution">
    <text evidence="4">The sequence shown here is derived from an EMBL/GenBank/DDBJ whole genome shotgun (WGS) entry which is preliminary data.</text>
</comment>
<name>A0A3A1WRT8_9HYPH</name>
<evidence type="ECO:0000259" key="3">
    <source>
        <dbReference type="Pfam" id="PF00850"/>
    </source>
</evidence>
<reference evidence="5" key="1">
    <citation type="submission" date="2018-09" db="EMBL/GenBank/DDBJ databases">
        <authorList>
            <person name="Tuo L."/>
        </authorList>
    </citation>
    <scope>NUCLEOTIDE SEQUENCE [LARGE SCALE GENOMIC DNA]</scope>
    <source>
        <strain evidence="5">M2BS4Y-1</strain>
    </source>
</reference>